<dbReference type="PROSITE" id="PS51257">
    <property type="entry name" value="PROKAR_LIPOPROTEIN"/>
    <property type="match status" value="1"/>
</dbReference>
<evidence type="ECO:0000313" key="2">
    <source>
        <dbReference type="EMBL" id="MFC3898943.1"/>
    </source>
</evidence>
<evidence type="ECO:0000313" key="3">
    <source>
        <dbReference type="Proteomes" id="UP001595690"/>
    </source>
</evidence>
<keyword evidence="3" id="KW-1185">Reference proteome</keyword>
<keyword evidence="1" id="KW-0732">Signal</keyword>
<organism evidence="2 3">
    <name type="scientific">Lentzea rhizosphaerae</name>
    <dbReference type="NCBI Taxonomy" id="2041025"/>
    <lineage>
        <taxon>Bacteria</taxon>
        <taxon>Bacillati</taxon>
        <taxon>Actinomycetota</taxon>
        <taxon>Actinomycetes</taxon>
        <taxon>Pseudonocardiales</taxon>
        <taxon>Pseudonocardiaceae</taxon>
        <taxon>Lentzea</taxon>
    </lineage>
</organism>
<dbReference type="Proteomes" id="UP001595690">
    <property type="component" value="Unassembled WGS sequence"/>
</dbReference>
<name>A0ABV8CAD1_9PSEU</name>
<reference evidence="3" key="1">
    <citation type="journal article" date="2019" name="Int. J. Syst. Evol. Microbiol.">
        <title>The Global Catalogue of Microorganisms (GCM) 10K type strain sequencing project: providing services to taxonomists for standard genome sequencing and annotation.</title>
        <authorList>
            <consortium name="The Broad Institute Genomics Platform"/>
            <consortium name="The Broad Institute Genome Sequencing Center for Infectious Disease"/>
            <person name="Wu L."/>
            <person name="Ma J."/>
        </authorList>
    </citation>
    <scope>NUCLEOTIDE SEQUENCE [LARGE SCALE GENOMIC DNA]</scope>
    <source>
        <strain evidence="3">CGMCC 4.7405</strain>
    </source>
</reference>
<evidence type="ECO:0008006" key="4">
    <source>
        <dbReference type="Google" id="ProtNLM"/>
    </source>
</evidence>
<gene>
    <name evidence="2" type="ORF">ACFOWZ_46385</name>
</gene>
<sequence length="180" mass="18761">MRTRLIATVLATAVLTVSCASDEEKPLTDAQGQWVDAFCGGLLPGVKAGAELRAQDSADPAAVKAAYLKLVTANATSLADAEKKLKELGPPSDELKDVHERTVAYLGESAKSYAAAQAPVAALQPDAQFWDGAEKVLADTSQVKSPEQLRATFDALEKSPKYAAAMGKSAPCGDVKSAGR</sequence>
<accession>A0ABV8CAD1</accession>
<protein>
    <recommendedName>
        <fullName evidence="4">Small secreted protein</fullName>
    </recommendedName>
</protein>
<proteinExistence type="predicted"/>
<dbReference type="RefSeq" id="WP_382380832.1">
    <property type="nucleotide sequence ID" value="NZ_JBHRZI010000057.1"/>
</dbReference>
<evidence type="ECO:0000256" key="1">
    <source>
        <dbReference type="SAM" id="SignalP"/>
    </source>
</evidence>
<dbReference type="EMBL" id="JBHRZI010000057">
    <property type="protein sequence ID" value="MFC3898943.1"/>
    <property type="molecule type" value="Genomic_DNA"/>
</dbReference>
<feature type="signal peptide" evidence="1">
    <location>
        <begin position="1"/>
        <end position="20"/>
    </location>
</feature>
<comment type="caution">
    <text evidence="2">The sequence shown here is derived from an EMBL/GenBank/DDBJ whole genome shotgun (WGS) entry which is preliminary data.</text>
</comment>
<feature type="chain" id="PRO_5046359336" description="Small secreted protein" evidence="1">
    <location>
        <begin position="21"/>
        <end position="180"/>
    </location>
</feature>